<keyword evidence="2" id="KW-1185">Reference proteome</keyword>
<proteinExistence type="predicted"/>
<accession>A0ABN9SCA2</accession>
<comment type="caution">
    <text evidence="1">The sequence shown here is derived from an EMBL/GenBank/DDBJ whole genome shotgun (WGS) entry which is preliminary data.</text>
</comment>
<organism evidence="1 2">
    <name type="scientific">Prorocentrum cordatum</name>
    <dbReference type="NCBI Taxonomy" id="2364126"/>
    <lineage>
        <taxon>Eukaryota</taxon>
        <taxon>Sar</taxon>
        <taxon>Alveolata</taxon>
        <taxon>Dinophyceae</taxon>
        <taxon>Prorocentrales</taxon>
        <taxon>Prorocentraceae</taxon>
        <taxon>Prorocentrum</taxon>
    </lineage>
</organism>
<reference evidence="1" key="1">
    <citation type="submission" date="2023-10" db="EMBL/GenBank/DDBJ databases">
        <authorList>
            <person name="Chen Y."/>
            <person name="Shah S."/>
            <person name="Dougan E. K."/>
            <person name="Thang M."/>
            <person name="Chan C."/>
        </authorList>
    </citation>
    <scope>NUCLEOTIDE SEQUENCE [LARGE SCALE GENOMIC DNA]</scope>
</reference>
<sequence length="102" mass="11188">MMPHASWTAQSTTAWGYTAFVHDEPCSSLPSTHMYSASHCVQASERSLPTQSSLLSFPPSSWIFRTSSVLVCLSNGLMLSRRVKALKLRRSSVRLGDAGADR</sequence>
<dbReference type="EMBL" id="CAUYUJ010010543">
    <property type="protein sequence ID" value="CAK0829622.1"/>
    <property type="molecule type" value="Genomic_DNA"/>
</dbReference>
<evidence type="ECO:0000313" key="1">
    <source>
        <dbReference type="EMBL" id="CAK0829622.1"/>
    </source>
</evidence>
<dbReference type="Proteomes" id="UP001189429">
    <property type="component" value="Unassembled WGS sequence"/>
</dbReference>
<protein>
    <submittedName>
        <fullName evidence="1">Uncharacterized protein</fullName>
    </submittedName>
</protein>
<gene>
    <name evidence="1" type="ORF">PCOR1329_LOCUS28515</name>
</gene>
<evidence type="ECO:0000313" key="2">
    <source>
        <dbReference type="Proteomes" id="UP001189429"/>
    </source>
</evidence>
<name>A0ABN9SCA2_9DINO</name>